<dbReference type="SMART" id="SM00065">
    <property type="entry name" value="GAF"/>
    <property type="match status" value="1"/>
</dbReference>
<dbReference type="PROSITE" id="PS50883">
    <property type="entry name" value="EAL"/>
    <property type="match status" value="1"/>
</dbReference>
<evidence type="ECO:0000259" key="1">
    <source>
        <dbReference type="PROSITE" id="PS50883"/>
    </source>
</evidence>
<dbReference type="CDD" id="cd01948">
    <property type="entry name" value="EAL"/>
    <property type="match status" value="1"/>
</dbReference>
<dbReference type="PANTHER" id="PTHR33121:SF70">
    <property type="entry name" value="SIGNALING PROTEIN YKOW"/>
    <property type="match status" value="1"/>
</dbReference>
<organism evidence="2 3">
    <name type="scientific">Thiomonas delicata</name>
    <name type="common">Thiomonas cuprina</name>
    <dbReference type="NCBI Taxonomy" id="364030"/>
    <lineage>
        <taxon>Bacteria</taxon>
        <taxon>Pseudomonadati</taxon>
        <taxon>Pseudomonadota</taxon>
        <taxon>Betaproteobacteria</taxon>
        <taxon>Burkholderiales</taxon>
        <taxon>Thiomonas</taxon>
    </lineage>
</organism>
<dbReference type="InterPro" id="IPR050706">
    <property type="entry name" value="Cyclic-di-GMP_PDE-like"/>
</dbReference>
<dbReference type="SUPFAM" id="SSF141868">
    <property type="entry name" value="EAL domain-like"/>
    <property type="match status" value="1"/>
</dbReference>
<dbReference type="Pfam" id="PF13185">
    <property type="entry name" value="GAF_2"/>
    <property type="match status" value="1"/>
</dbReference>
<dbReference type="RefSeq" id="WP_094159157.1">
    <property type="nucleotide sequence ID" value="NZ_LT592170.1"/>
</dbReference>
<gene>
    <name evidence="2" type="ORF">THIARS_40306</name>
</gene>
<dbReference type="AlphaFoldDB" id="A0A238D098"/>
<feature type="domain" description="EAL" evidence="1">
    <location>
        <begin position="346"/>
        <end position="600"/>
    </location>
</feature>
<proteinExistence type="predicted"/>
<dbReference type="EMBL" id="FLMQ01000034">
    <property type="protein sequence ID" value="SBP86677.1"/>
    <property type="molecule type" value="Genomic_DNA"/>
</dbReference>
<dbReference type="Gene3D" id="3.30.450.40">
    <property type="match status" value="1"/>
</dbReference>
<sequence length="703" mass="76166">MTANADTVSDLAQDCPAYGTRAAALLQAFASSLLALVEGWVESLYAGLPGGDGYGALLTALGPDDGAAYRRRQAEHQRLLLTPDTSGEAADASSRQLGRVHAMTGVRVAWLVESYGAWRSILRQARTGDATQGCPAMTEAAGDLIEQRMARDLHVQIQAHEEVEQRLAEALSRVDDLLLQDLPPPDLIAGALDILVRLDGMVAATLGRPDADGEFQFEVVRGAGFERYVEHAAKGHAAPISIRADDPTGGGASGRAWRSGQVQHTAAYATDPAIDPWRNDARELGIRSAVAIPLLDADRQPVALVDLYAEWPGYFSTPARRTLLTHLQRALSHALSRSVASTRVIPYETRRLYRQWLDAGALEMHFQPVVALRSGKVAKFEALARLREPESGRLVGPAEFLPAFDARQLLLLFERGLEQALAALRMWRQQGLDVGVSINLPPHGLSDPAYVQAVQTQLHVTDVPPGRLTLELLESGELSEAALREPLMARLHNLGVLLAEDDLGAGYSSLLRLDSIAFNEVKIDQGLVRRSAFAPQKALDFIRHLARLSQDLNIPVTVEGLETLGLIEAAAILGADFGQGWGIARAMPAAEVPAWSRRYVLELDPEHPRTALGSYAAYLLWEAQLAALTPWPDLLERFVQVPSGLGNYLLSQDLLGSALDSARQLVLSAATQGPASQAYRHARQKLRILLAAHVRQANGFPTG</sequence>
<dbReference type="SUPFAM" id="SSF55781">
    <property type="entry name" value="GAF domain-like"/>
    <property type="match status" value="1"/>
</dbReference>
<dbReference type="InterPro" id="IPR003018">
    <property type="entry name" value="GAF"/>
</dbReference>
<reference evidence="2 3" key="1">
    <citation type="submission" date="2016-06" db="EMBL/GenBank/DDBJ databases">
        <authorList>
            <person name="Kjaerup R.B."/>
            <person name="Dalgaard T.S."/>
            <person name="Juul-Madsen H.R."/>
        </authorList>
    </citation>
    <scope>NUCLEOTIDE SEQUENCE [LARGE SCALE GENOMIC DNA]</scope>
    <source>
        <strain evidence="2 3">DSM 16361</strain>
    </source>
</reference>
<keyword evidence="3" id="KW-1185">Reference proteome</keyword>
<dbReference type="Pfam" id="PF00563">
    <property type="entry name" value="EAL"/>
    <property type="match status" value="1"/>
</dbReference>
<dbReference type="PANTHER" id="PTHR33121">
    <property type="entry name" value="CYCLIC DI-GMP PHOSPHODIESTERASE PDEF"/>
    <property type="match status" value="1"/>
</dbReference>
<dbReference type="InterPro" id="IPR029016">
    <property type="entry name" value="GAF-like_dom_sf"/>
</dbReference>
<dbReference type="Proteomes" id="UP000214566">
    <property type="component" value="Unassembled WGS sequence"/>
</dbReference>
<evidence type="ECO:0000313" key="2">
    <source>
        <dbReference type="EMBL" id="SBP86677.1"/>
    </source>
</evidence>
<dbReference type="InterPro" id="IPR001633">
    <property type="entry name" value="EAL_dom"/>
</dbReference>
<protein>
    <recommendedName>
        <fullName evidence="1">EAL domain-containing protein</fullName>
    </recommendedName>
</protein>
<dbReference type="GO" id="GO:0071111">
    <property type="term" value="F:cyclic-guanylate-specific phosphodiesterase activity"/>
    <property type="evidence" value="ECO:0007669"/>
    <property type="project" value="InterPro"/>
</dbReference>
<dbReference type="Gene3D" id="3.20.20.450">
    <property type="entry name" value="EAL domain"/>
    <property type="match status" value="1"/>
</dbReference>
<evidence type="ECO:0000313" key="3">
    <source>
        <dbReference type="Proteomes" id="UP000214566"/>
    </source>
</evidence>
<accession>A0A238D098</accession>
<dbReference type="InterPro" id="IPR035919">
    <property type="entry name" value="EAL_sf"/>
</dbReference>
<dbReference type="OrthoDB" id="9047525at2"/>
<dbReference type="SMART" id="SM00052">
    <property type="entry name" value="EAL"/>
    <property type="match status" value="1"/>
</dbReference>
<name>A0A238D098_THIDL</name>